<dbReference type="Proteomes" id="UP000829447">
    <property type="component" value="Linkage Group LG25"/>
</dbReference>
<comment type="caution">
    <text evidence="1">The sequence shown here is derived from an EMBL/GenBank/DDBJ whole genome shotgun (WGS) entry which is preliminary data.</text>
</comment>
<name>A0ACC5XQC5_PANGG</name>
<organism evidence="1 2">
    <name type="scientific">Pangasianodon gigas</name>
    <name type="common">Mekong giant catfish</name>
    <name type="synonym">Pangasius gigas</name>
    <dbReference type="NCBI Taxonomy" id="30993"/>
    <lineage>
        <taxon>Eukaryota</taxon>
        <taxon>Metazoa</taxon>
        <taxon>Chordata</taxon>
        <taxon>Craniata</taxon>
        <taxon>Vertebrata</taxon>
        <taxon>Euteleostomi</taxon>
        <taxon>Actinopterygii</taxon>
        <taxon>Neopterygii</taxon>
        <taxon>Teleostei</taxon>
        <taxon>Ostariophysi</taxon>
        <taxon>Siluriformes</taxon>
        <taxon>Pangasiidae</taxon>
        <taxon>Pangasianodon</taxon>
    </lineage>
</organism>
<evidence type="ECO:0000313" key="1">
    <source>
        <dbReference type="EMBL" id="MCI4393362.1"/>
    </source>
</evidence>
<reference evidence="1 2" key="1">
    <citation type="journal article" date="2022" name="bioRxiv">
        <title>An ancient truncated duplication of the anti-Mullerian hormone receptor type 2 gene is a potential conserved master sex determinant in the Pangasiidae catfish family.</title>
        <authorList>
            <person name="Wen M."/>
            <person name="Pan Q."/>
            <person name="Jouanno E."/>
            <person name="Montfort J."/>
            <person name="Zahm M."/>
            <person name="Cabau C."/>
            <person name="Klopp C."/>
            <person name="Iampietro C."/>
            <person name="Roques C."/>
            <person name="Bouchez O."/>
            <person name="Castinel A."/>
            <person name="Donnadieu C."/>
            <person name="Parrinello H."/>
            <person name="Poncet C."/>
            <person name="Belmonte E."/>
            <person name="Gautier V."/>
            <person name="Avarre J.-C."/>
            <person name="Dugue R."/>
            <person name="Gustiano R."/>
            <person name="Ha T.T.T."/>
            <person name="Campet M."/>
            <person name="Sriphairoj K."/>
            <person name="Ribolli J."/>
            <person name="de Almeida F.L."/>
            <person name="Desvignes T."/>
            <person name="Postlethwait J.H."/>
            <person name="Bucao C.F."/>
            <person name="Robinson-Rechavi M."/>
            <person name="Bobe J."/>
            <person name="Herpin A."/>
            <person name="Guiguen Y."/>
        </authorList>
    </citation>
    <scope>NUCLEOTIDE SEQUENCE [LARGE SCALE GENOMIC DNA]</scope>
    <source>
        <strain evidence="1">YG-Dec2019</strain>
    </source>
</reference>
<accession>A0ACC5XQC5</accession>
<protein>
    <submittedName>
        <fullName evidence="1">Uncharacterized protein</fullName>
    </submittedName>
</protein>
<proteinExistence type="predicted"/>
<gene>
    <name evidence="1" type="ORF">PGIGA_G00156870</name>
</gene>
<keyword evidence="2" id="KW-1185">Reference proteome</keyword>
<dbReference type="EMBL" id="CM040478">
    <property type="protein sequence ID" value="MCI4393362.1"/>
    <property type="molecule type" value="Genomic_DNA"/>
</dbReference>
<sequence>MNVSWFFSFTFLLLIHKVSAQSVPVEGIIGQTVILPCSLKQRPQTVFWRYRDDRTVCDFLRGKADFSDQDEAYKGRVEIFSSEIEKGNFSIMLSNVKKSDEGTYTCIATNLIPLTVELTVKEREEKQTTTEREAKRITPTSTAPPNGESTRRANGLLTFLLGCALLYSLAF</sequence>
<evidence type="ECO:0000313" key="2">
    <source>
        <dbReference type="Proteomes" id="UP000829447"/>
    </source>
</evidence>